<keyword evidence="3" id="KW-1185">Reference proteome</keyword>
<gene>
    <name evidence="2" type="ORF">VFH_VI172200</name>
</gene>
<evidence type="ECO:0000256" key="1">
    <source>
        <dbReference type="SAM" id="MobiDB-lite"/>
    </source>
</evidence>
<proteinExistence type="predicted"/>
<sequence length="197" mass="21990">MKGKPKNLHKRTPPQSPLPLLDASTSSFQAPTPRDEVQTLFSNPPEALSIETSLEVSSFQMSPQPTDDDFVNDRVKDGDDEGGNHNDEDDEGGNHNDDEDDEGGNNNNNADVGDDEVGNNNIADVGDDEVGNNNNADVGDDNHNYDEGEHNNNVKNYIRGEREREGVLRPKPRTRTMYSPEEVLRVRKKRKLRKPKN</sequence>
<feature type="compositionally biased region" description="Basic and acidic residues" evidence="1">
    <location>
        <begin position="140"/>
        <end position="168"/>
    </location>
</feature>
<reference evidence="2 3" key="1">
    <citation type="submission" date="2023-01" db="EMBL/GenBank/DDBJ databases">
        <authorList>
            <person name="Kreplak J."/>
        </authorList>
    </citation>
    <scope>NUCLEOTIDE SEQUENCE [LARGE SCALE GENOMIC DNA]</scope>
</reference>
<dbReference type="Proteomes" id="UP001157006">
    <property type="component" value="Chromosome 6"/>
</dbReference>
<protein>
    <submittedName>
        <fullName evidence="2">Uncharacterized protein</fullName>
    </submittedName>
</protein>
<feature type="compositionally biased region" description="Basic residues" evidence="1">
    <location>
        <begin position="1"/>
        <end position="12"/>
    </location>
</feature>
<dbReference type="EMBL" id="OX451741">
    <property type="protein sequence ID" value="CAI8619466.1"/>
    <property type="molecule type" value="Genomic_DNA"/>
</dbReference>
<evidence type="ECO:0000313" key="2">
    <source>
        <dbReference type="EMBL" id="CAI8619466.1"/>
    </source>
</evidence>
<feature type="compositionally biased region" description="Basic residues" evidence="1">
    <location>
        <begin position="186"/>
        <end position="197"/>
    </location>
</feature>
<feature type="compositionally biased region" description="Polar residues" evidence="1">
    <location>
        <begin position="50"/>
        <end position="65"/>
    </location>
</feature>
<organism evidence="2 3">
    <name type="scientific">Vicia faba</name>
    <name type="common">Broad bean</name>
    <name type="synonym">Faba vulgaris</name>
    <dbReference type="NCBI Taxonomy" id="3906"/>
    <lineage>
        <taxon>Eukaryota</taxon>
        <taxon>Viridiplantae</taxon>
        <taxon>Streptophyta</taxon>
        <taxon>Embryophyta</taxon>
        <taxon>Tracheophyta</taxon>
        <taxon>Spermatophyta</taxon>
        <taxon>Magnoliopsida</taxon>
        <taxon>eudicotyledons</taxon>
        <taxon>Gunneridae</taxon>
        <taxon>Pentapetalae</taxon>
        <taxon>rosids</taxon>
        <taxon>fabids</taxon>
        <taxon>Fabales</taxon>
        <taxon>Fabaceae</taxon>
        <taxon>Papilionoideae</taxon>
        <taxon>50 kb inversion clade</taxon>
        <taxon>NPAAA clade</taxon>
        <taxon>Hologalegina</taxon>
        <taxon>IRL clade</taxon>
        <taxon>Fabeae</taxon>
        <taxon>Vicia</taxon>
    </lineage>
</organism>
<evidence type="ECO:0000313" key="3">
    <source>
        <dbReference type="Proteomes" id="UP001157006"/>
    </source>
</evidence>
<feature type="compositionally biased region" description="Basic and acidic residues" evidence="1">
    <location>
        <begin position="71"/>
        <end position="96"/>
    </location>
</feature>
<accession>A0AAV1BAD6</accession>
<feature type="region of interest" description="Disordered" evidence="1">
    <location>
        <begin position="1"/>
        <end position="197"/>
    </location>
</feature>
<name>A0AAV1BAD6_VICFA</name>
<dbReference type="AlphaFoldDB" id="A0AAV1BAD6"/>